<sequence>MTRDGRIVLEFLTRPAIPHPRADTLLVVDHAHASVSGAAWAGVVTVDQPAASPFTHAKGCVCCTGRGGELAAVLGDVVRRRATGDLKWFDRVAVLPPEGQETAWRAALSGDVVVNARFAMQPPHPDSA</sequence>
<keyword evidence="2" id="KW-1185">Reference proteome</keyword>
<comment type="caution">
    <text evidence="1">The sequence shown here is derived from an EMBL/GenBank/DDBJ whole genome shotgun (WGS) entry which is preliminary data.</text>
</comment>
<organism evidence="1 2">
    <name type="scientific">Komagataeibacter diospyri</name>
    <dbReference type="NCBI Taxonomy" id="1932662"/>
    <lineage>
        <taxon>Bacteria</taxon>
        <taxon>Pseudomonadati</taxon>
        <taxon>Pseudomonadota</taxon>
        <taxon>Alphaproteobacteria</taxon>
        <taxon>Acetobacterales</taxon>
        <taxon>Acetobacteraceae</taxon>
        <taxon>Komagataeibacter</taxon>
    </lineage>
</organism>
<evidence type="ECO:0000313" key="2">
    <source>
        <dbReference type="Proteomes" id="UP000315095"/>
    </source>
</evidence>
<dbReference type="EMBL" id="BDLU01000054">
    <property type="protein sequence ID" value="GCE84356.1"/>
    <property type="molecule type" value="Genomic_DNA"/>
</dbReference>
<reference evidence="2" key="1">
    <citation type="submission" date="2017-01" db="EMBL/GenBank/DDBJ databases">
        <title>Komagataeibacter sp. MSKU9 whole genome sequencing project.</title>
        <authorList>
            <person name="Matsutani M."/>
            <person name="Naloka K."/>
            <person name="Theeragool G."/>
            <person name="Yakushi T."/>
            <person name="Matsushita K."/>
        </authorList>
    </citation>
    <scope>NUCLEOTIDE SEQUENCE [LARGE SCALE GENOMIC DNA]</scope>
    <source>
        <strain evidence="2">MSKU9</strain>
    </source>
</reference>
<evidence type="ECO:0000313" key="1">
    <source>
        <dbReference type="EMBL" id="GCE84356.1"/>
    </source>
</evidence>
<dbReference type="RefSeq" id="WP_141261767.1">
    <property type="nucleotide sequence ID" value="NZ_BDLU01000054.1"/>
</dbReference>
<gene>
    <name evidence="1" type="ORF">MSKU9_2497</name>
</gene>
<dbReference type="AlphaFoldDB" id="A0A4P5P2G6"/>
<dbReference type="OrthoDB" id="7284704at2"/>
<accession>A0A4P5P2G6</accession>
<proteinExistence type="predicted"/>
<dbReference type="Proteomes" id="UP000315095">
    <property type="component" value="Unassembled WGS sequence"/>
</dbReference>
<protein>
    <submittedName>
        <fullName evidence="1">Uncharacterized protein</fullName>
    </submittedName>
</protein>
<name>A0A4P5P2G6_9PROT</name>